<gene>
    <name evidence="1" type="ORF">DCF25_19620</name>
</gene>
<accession>A0A2W4U1X4</accession>
<reference evidence="1 2" key="2">
    <citation type="submission" date="2018-06" db="EMBL/GenBank/DDBJ databases">
        <title>Metagenomic assembly of (sub)arctic Cyanobacteria and their associated microbiome from non-axenic cultures.</title>
        <authorList>
            <person name="Baurain D."/>
        </authorList>
    </citation>
    <scope>NUCLEOTIDE SEQUENCE [LARGE SCALE GENOMIC DNA]</scope>
    <source>
        <strain evidence="1">ULC129bin1</strain>
    </source>
</reference>
<protein>
    <submittedName>
        <fullName evidence="1">Uncharacterized protein</fullName>
    </submittedName>
</protein>
<dbReference type="InterPro" id="IPR032801">
    <property type="entry name" value="PXL2A/B/C"/>
</dbReference>
<evidence type="ECO:0000313" key="1">
    <source>
        <dbReference type="EMBL" id="PZO11289.1"/>
    </source>
</evidence>
<name>A0A2W4U1X4_9CYAN</name>
<organism evidence="1 2">
    <name type="scientific">Leptolyngbya foveolarum</name>
    <dbReference type="NCBI Taxonomy" id="47253"/>
    <lineage>
        <taxon>Bacteria</taxon>
        <taxon>Bacillati</taxon>
        <taxon>Cyanobacteriota</taxon>
        <taxon>Cyanophyceae</taxon>
        <taxon>Leptolyngbyales</taxon>
        <taxon>Leptolyngbyaceae</taxon>
        <taxon>Leptolyngbya group</taxon>
        <taxon>Leptolyngbya</taxon>
    </lineage>
</organism>
<dbReference type="AlphaFoldDB" id="A0A2W4U1X4"/>
<dbReference type="EMBL" id="QBMC01000191">
    <property type="protein sequence ID" value="PZO11289.1"/>
    <property type="molecule type" value="Genomic_DNA"/>
</dbReference>
<proteinExistence type="predicted"/>
<comment type="caution">
    <text evidence="1">The sequence shown here is derived from an EMBL/GenBank/DDBJ whole genome shotgun (WGS) entry which is preliminary data.</text>
</comment>
<sequence>MNVYSTLHETQLPRVSDSAITSLFETCDANKRKLILVWPQTGDFDTMEYAWWLSRAQVHLKSLDLEVRAVAIGDIPAGQKFCNYTGFPAQHLFVDAEASLHRELDLYKGLTAKLPGLNPRQNGYLNLLLMCAGIGSPGTLKD</sequence>
<reference evidence="2" key="1">
    <citation type="submission" date="2018-04" db="EMBL/GenBank/DDBJ databases">
        <authorList>
            <person name="Cornet L."/>
        </authorList>
    </citation>
    <scope>NUCLEOTIDE SEQUENCE [LARGE SCALE GENOMIC DNA]</scope>
</reference>
<dbReference type="Pfam" id="PF13911">
    <property type="entry name" value="AhpC-TSA_2"/>
    <property type="match status" value="1"/>
</dbReference>
<dbReference type="Proteomes" id="UP000249354">
    <property type="component" value="Unassembled WGS sequence"/>
</dbReference>
<evidence type="ECO:0000313" key="2">
    <source>
        <dbReference type="Proteomes" id="UP000249354"/>
    </source>
</evidence>